<dbReference type="EMBL" id="JAWSTH010000076">
    <property type="protein sequence ID" value="MDW5597145.1"/>
    <property type="molecule type" value="Genomic_DNA"/>
</dbReference>
<reference evidence="3 4" key="2">
    <citation type="submission" date="2023-10" db="EMBL/GenBank/DDBJ databases">
        <authorList>
            <person name="Han X.F."/>
        </authorList>
    </citation>
    <scope>NUCLEOTIDE SEQUENCE [LARGE SCALE GENOMIC DNA]</scope>
    <source>
        <strain evidence="3 4">KCTC 39840</strain>
    </source>
</reference>
<dbReference type="InterPro" id="IPR008928">
    <property type="entry name" value="6-hairpin_glycosidase_sf"/>
</dbReference>
<reference evidence="4" key="1">
    <citation type="submission" date="2023-07" db="EMBL/GenBank/DDBJ databases">
        <title>Conexibacter stalactiti sp. nov., isolated from stalactites in a lava cave and emended description of the genus Conexibacter.</title>
        <authorList>
            <person name="Lee S.D."/>
        </authorList>
    </citation>
    <scope>NUCLEOTIDE SEQUENCE [LARGE SCALE GENOMIC DNA]</scope>
    <source>
        <strain evidence="4">KCTC 39840</strain>
    </source>
</reference>
<dbReference type="RefSeq" id="WP_318599610.1">
    <property type="nucleotide sequence ID" value="NZ_JAWSTH010000076.1"/>
</dbReference>
<keyword evidence="2" id="KW-0732">Signal</keyword>
<feature type="signal peptide" evidence="2">
    <location>
        <begin position="1"/>
        <end position="31"/>
    </location>
</feature>
<accession>A0ABU4HV01</accession>
<evidence type="ECO:0000313" key="4">
    <source>
        <dbReference type="Proteomes" id="UP001284601"/>
    </source>
</evidence>
<evidence type="ECO:0000256" key="2">
    <source>
        <dbReference type="SAM" id="SignalP"/>
    </source>
</evidence>
<protein>
    <submittedName>
        <fullName evidence="3">Uncharacterized protein</fullName>
    </submittedName>
</protein>
<sequence>MASPNRSLISTSISLATVLSAFALLPATATASPTIPAGDGGSSGAADTTAALIASAAASSTNGAERRRAAQRRGGKVRVAWPQRKGAAAPDSRLARWLARQVGPIAVRPARRGAARRDTRALAAASATAPLAAASAAAPGSAAQEQLLLVRSFDIPAGEPRYAALANYSWTYDNALAVFAFLSVGARAQAEQLLDQLRALQLADGSLDFAYNVQTGVGAGRARSGAMAWVGLAASAYRRQYGNSRYDKLIEGVLDHLLALRTSDGLVKGGSDVAWVSTQHNLLTIGLLRDVVDQIGTGNKKLGEWTGSQLHDIQNSMGNAVLSKTLVQNGAYAYFIAGVGDRAVPTDVQALGALYLQLRGDGRATQVADNLARNGFLIAPRKTPAGAGPYSGFRPYLDAGSPDVVWSEGTFEAALALKRLGVASAATTTAVSQLTGSTDNGTVAPIGADRNVDGTKWGEFHTWPTSAAASWLLVLNASNQLLYAR</sequence>
<gene>
    <name evidence="3" type="ORF">R7226_22555</name>
</gene>
<dbReference type="InterPro" id="IPR012341">
    <property type="entry name" value="6hp_glycosidase-like_sf"/>
</dbReference>
<evidence type="ECO:0000313" key="3">
    <source>
        <dbReference type="EMBL" id="MDW5597145.1"/>
    </source>
</evidence>
<feature type="chain" id="PRO_5047140761" evidence="2">
    <location>
        <begin position="32"/>
        <end position="485"/>
    </location>
</feature>
<feature type="region of interest" description="Disordered" evidence="1">
    <location>
        <begin position="57"/>
        <end position="86"/>
    </location>
</feature>
<comment type="caution">
    <text evidence="3">The sequence shown here is derived from an EMBL/GenBank/DDBJ whole genome shotgun (WGS) entry which is preliminary data.</text>
</comment>
<dbReference type="Proteomes" id="UP001284601">
    <property type="component" value="Unassembled WGS sequence"/>
</dbReference>
<proteinExistence type="predicted"/>
<evidence type="ECO:0000256" key="1">
    <source>
        <dbReference type="SAM" id="MobiDB-lite"/>
    </source>
</evidence>
<keyword evidence="4" id="KW-1185">Reference proteome</keyword>
<name>A0ABU4HV01_9ACTN</name>
<organism evidence="3 4">
    <name type="scientific">Conexibacter stalactiti</name>
    <dbReference type="NCBI Taxonomy" id="1940611"/>
    <lineage>
        <taxon>Bacteria</taxon>
        <taxon>Bacillati</taxon>
        <taxon>Actinomycetota</taxon>
        <taxon>Thermoleophilia</taxon>
        <taxon>Solirubrobacterales</taxon>
        <taxon>Conexibacteraceae</taxon>
        <taxon>Conexibacter</taxon>
    </lineage>
</organism>
<dbReference type="Gene3D" id="1.50.10.10">
    <property type="match status" value="1"/>
</dbReference>
<dbReference type="SUPFAM" id="SSF48208">
    <property type="entry name" value="Six-hairpin glycosidases"/>
    <property type="match status" value="1"/>
</dbReference>